<sequence>MKSEMARQEMKHKKQWDDLKSLNLANERELEQIQAKLSAAFDDISKQVHLTQYSLHRMRRGRCCWNKNLRKLNNTIKVTSKNSPTGSQTCNPGNRVWRTSFRRRGSAKKISTALRLADQREMGWCRQRQITL</sequence>
<keyword evidence="2" id="KW-1185">Reference proteome</keyword>
<comment type="caution">
    <text evidence="1">The sequence shown here is derived from an EMBL/GenBank/DDBJ whole genome shotgun (WGS) entry which is preliminary data.</text>
</comment>
<dbReference type="AlphaFoldDB" id="A0A7J7KL82"/>
<dbReference type="EMBL" id="VXIV02000302">
    <property type="protein sequence ID" value="KAF6039127.1"/>
    <property type="molecule type" value="Genomic_DNA"/>
</dbReference>
<evidence type="ECO:0000313" key="2">
    <source>
        <dbReference type="Proteomes" id="UP000593567"/>
    </source>
</evidence>
<reference evidence="1" key="1">
    <citation type="submission" date="2020-06" db="EMBL/GenBank/DDBJ databases">
        <title>Draft genome of Bugula neritina, a colonial animal packing powerful symbionts and potential medicines.</title>
        <authorList>
            <person name="Rayko M."/>
        </authorList>
    </citation>
    <scope>NUCLEOTIDE SEQUENCE [LARGE SCALE GENOMIC DNA]</scope>
    <source>
        <strain evidence="1">Kwan_BN1</strain>
    </source>
</reference>
<evidence type="ECO:0000313" key="1">
    <source>
        <dbReference type="EMBL" id="KAF6039127.1"/>
    </source>
</evidence>
<accession>A0A7J7KL82</accession>
<gene>
    <name evidence="1" type="ORF">EB796_002564</name>
</gene>
<name>A0A7J7KL82_BUGNE</name>
<dbReference type="Proteomes" id="UP000593567">
    <property type="component" value="Unassembled WGS sequence"/>
</dbReference>
<organism evidence="1 2">
    <name type="scientific">Bugula neritina</name>
    <name type="common">Brown bryozoan</name>
    <name type="synonym">Sertularia neritina</name>
    <dbReference type="NCBI Taxonomy" id="10212"/>
    <lineage>
        <taxon>Eukaryota</taxon>
        <taxon>Metazoa</taxon>
        <taxon>Spiralia</taxon>
        <taxon>Lophotrochozoa</taxon>
        <taxon>Bryozoa</taxon>
        <taxon>Gymnolaemata</taxon>
        <taxon>Cheilostomatida</taxon>
        <taxon>Flustrina</taxon>
        <taxon>Buguloidea</taxon>
        <taxon>Bugulidae</taxon>
        <taxon>Bugula</taxon>
    </lineage>
</organism>
<proteinExistence type="predicted"/>
<protein>
    <submittedName>
        <fullName evidence="1">Uncharacterized protein</fullName>
    </submittedName>
</protein>